<proteinExistence type="inferred from homology"/>
<comment type="cofactor">
    <cofactor evidence="5 10">
        <name>Zn(2+)</name>
        <dbReference type="ChEBI" id="CHEBI:29105"/>
    </cofactor>
    <text evidence="5 10">Binds 1 zinc ion per subunit.</text>
</comment>
<keyword evidence="5" id="KW-0028">Amino-acid biosynthesis</keyword>
<feature type="active site" description="Proton acceptor" evidence="5 7">
    <location>
        <position position="305"/>
    </location>
</feature>
<accession>A0A2H0LVJ1</accession>
<dbReference type="PANTHER" id="PTHR21256:SF2">
    <property type="entry name" value="HISTIDINE BIOSYNTHESIS TRIFUNCTIONAL PROTEIN"/>
    <property type="match status" value="1"/>
</dbReference>
<sequence length="409" mass="44971">MKIIRSANIKEIDKICSRYLLRKKRVEETVRNIVEHVRLLGDEAVIKYARKFDKARLSSRQLRITQAEISGAYQNISPDFVSTLKLVIENVNKFYKKQIKKSWKIKDEDGVILGEKITPIEKVGVYIPAGTAPLVSSVYMSVLPAKLAGVKRIVLVSPPDKHGNINPHILVVADLLKVNEIYKVGGAQAIAALAFGTKIIPKVDKIVGPGNIYVAEAKRQVFGFVDIDMIAGPTELVVVANKSGNISYISADLLAQAEHLDGLAILITTSKQLAREIKNKVDKGYIILAKNLNEAADITNRIAPEHLQIMLNNPKKFLLKITNAGAIFLGDFTPVAVGDYVAGPSHVLPTTGTARFFSGLSLSDFIKSSHLISYSKKALDKMRVSLEKLALIEGLTKHADSVKVRFTEK</sequence>
<feature type="binding site" evidence="5 9">
    <location>
        <position position="256"/>
    </location>
    <ligand>
        <name>substrate</name>
    </ligand>
</feature>
<feature type="binding site" evidence="5 9">
    <location>
        <position position="398"/>
    </location>
    <ligand>
        <name>substrate</name>
    </ligand>
</feature>
<feature type="binding site" evidence="5 10">
    <location>
        <position position="398"/>
    </location>
    <ligand>
        <name>Zn(2+)</name>
        <dbReference type="ChEBI" id="CHEBI:29105"/>
    </ligand>
</feature>
<dbReference type="NCBIfam" id="TIGR00069">
    <property type="entry name" value="hisD"/>
    <property type="match status" value="1"/>
</dbReference>
<dbReference type="Pfam" id="PF00815">
    <property type="entry name" value="Histidinol_dh"/>
    <property type="match status" value="1"/>
</dbReference>
<evidence type="ECO:0000256" key="3">
    <source>
        <dbReference type="ARBA" id="ARBA00022833"/>
    </source>
</evidence>
<feature type="binding site" evidence="5 8">
    <location>
        <position position="126"/>
    </location>
    <ligand>
        <name>NAD(+)</name>
        <dbReference type="ChEBI" id="CHEBI:57540"/>
    </ligand>
</feature>
<dbReference type="GO" id="GO:0008270">
    <property type="term" value="F:zinc ion binding"/>
    <property type="evidence" value="ECO:0007669"/>
    <property type="project" value="UniProtKB-UniRule"/>
</dbReference>
<dbReference type="InterPro" id="IPR016161">
    <property type="entry name" value="Ald_DH/histidinol_DH"/>
</dbReference>
<keyword evidence="5" id="KW-0368">Histidine biosynthesis</keyword>
<feature type="binding site" evidence="5 10">
    <location>
        <position position="259"/>
    </location>
    <ligand>
        <name>Zn(2+)</name>
        <dbReference type="ChEBI" id="CHEBI:29105"/>
    </ligand>
</feature>
<comment type="function">
    <text evidence="5">Catalyzes the sequential NAD-dependent oxidations of L-histidinol to L-histidinaldehyde and then to L-histidine.</text>
</comment>
<evidence type="ECO:0000256" key="10">
    <source>
        <dbReference type="PIRSR" id="PIRSR000099-4"/>
    </source>
</evidence>
<evidence type="ECO:0000256" key="5">
    <source>
        <dbReference type="HAMAP-Rule" id="MF_01024"/>
    </source>
</evidence>
<dbReference type="PRINTS" id="PR00083">
    <property type="entry name" value="HOLDHDRGNASE"/>
</dbReference>
<dbReference type="FunFam" id="3.40.50.1980:FF:000001">
    <property type="entry name" value="Histidinol dehydrogenase"/>
    <property type="match status" value="1"/>
</dbReference>
<feature type="binding site" evidence="5 8">
    <location>
        <position position="211"/>
    </location>
    <ligand>
        <name>NAD(+)</name>
        <dbReference type="ChEBI" id="CHEBI:57540"/>
    </ligand>
</feature>
<dbReference type="InterPro" id="IPR022695">
    <property type="entry name" value="Histidinol_DH_monofunct"/>
</dbReference>
<keyword evidence="4 5" id="KW-0560">Oxidoreductase</keyword>
<evidence type="ECO:0000256" key="8">
    <source>
        <dbReference type="PIRSR" id="PIRSR000099-2"/>
    </source>
</evidence>
<dbReference type="Gene3D" id="3.40.50.1980">
    <property type="entry name" value="Nitrogenase molybdenum iron protein domain"/>
    <property type="match status" value="2"/>
</dbReference>
<dbReference type="CDD" id="cd06572">
    <property type="entry name" value="Histidinol_dh"/>
    <property type="match status" value="1"/>
</dbReference>
<feature type="binding site" evidence="5 9">
    <location>
        <position position="306"/>
    </location>
    <ligand>
        <name>substrate</name>
    </ligand>
</feature>
<evidence type="ECO:0000313" key="12">
    <source>
        <dbReference type="EMBL" id="PIQ88401.1"/>
    </source>
</evidence>
<comment type="pathway">
    <text evidence="5">Amino-acid biosynthesis; L-histidine biosynthesis; L-histidine from 5-phospho-alpha-D-ribose 1-diphosphate: step 9/9.</text>
</comment>
<gene>
    <name evidence="5 12" type="primary">hisD</name>
    <name evidence="12" type="ORF">COV72_08850</name>
</gene>
<dbReference type="FunFam" id="3.40.50.1980:FF:000026">
    <property type="entry name" value="Histidinol dehydrogenase"/>
    <property type="match status" value="1"/>
</dbReference>
<evidence type="ECO:0000256" key="9">
    <source>
        <dbReference type="PIRSR" id="PIRSR000099-3"/>
    </source>
</evidence>
<evidence type="ECO:0000256" key="7">
    <source>
        <dbReference type="PIRSR" id="PIRSR000099-1"/>
    </source>
</evidence>
<dbReference type="HAMAP" id="MF_01024">
    <property type="entry name" value="HisD"/>
    <property type="match status" value="1"/>
</dbReference>
<dbReference type="AlphaFoldDB" id="A0A2H0LVJ1"/>
<dbReference type="GO" id="GO:0000105">
    <property type="term" value="P:L-histidine biosynthetic process"/>
    <property type="evidence" value="ECO:0007669"/>
    <property type="project" value="UniProtKB-UniRule"/>
</dbReference>
<feature type="binding site" evidence="5 10">
    <location>
        <position position="339"/>
    </location>
    <ligand>
        <name>Zn(2+)</name>
        <dbReference type="ChEBI" id="CHEBI:29105"/>
    </ligand>
</feature>
<comment type="catalytic activity">
    <reaction evidence="5">
        <text>L-histidinol + 2 NAD(+) + H2O = L-histidine + 2 NADH + 3 H(+)</text>
        <dbReference type="Rhea" id="RHEA:20641"/>
        <dbReference type="ChEBI" id="CHEBI:15377"/>
        <dbReference type="ChEBI" id="CHEBI:15378"/>
        <dbReference type="ChEBI" id="CHEBI:57540"/>
        <dbReference type="ChEBI" id="CHEBI:57595"/>
        <dbReference type="ChEBI" id="CHEBI:57699"/>
        <dbReference type="ChEBI" id="CHEBI:57945"/>
        <dbReference type="EC" id="1.1.1.23"/>
    </reaction>
</comment>
<feature type="binding site" evidence="5 9">
    <location>
        <position position="339"/>
    </location>
    <ligand>
        <name>substrate</name>
    </ligand>
</feature>
<feature type="binding site" evidence="5 9">
    <location>
        <position position="393"/>
    </location>
    <ligand>
        <name>substrate</name>
    </ligand>
</feature>
<dbReference type="UniPathway" id="UPA00031">
    <property type="reaction ID" value="UER00014"/>
</dbReference>
<feature type="binding site" evidence="5 9">
    <location>
        <position position="259"/>
    </location>
    <ligand>
        <name>substrate</name>
    </ligand>
</feature>
<evidence type="ECO:0000313" key="13">
    <source>
        <dbReference type="Proteomes" id="UP000229641"/>
    </source>
</evidence>
<evidence type="ECO:0000256" key="2">
    <source>
        <dbReference type="ARBA" id="ARBA00022723"/>
    </source>
</evidence>
<evidence type="ECO:0000256" key="4">
    <source>
        <dbReference type="ARBA" id="ARBA00023002"/>
    </source>
</evidence>
<dbReference type="PANTHER" id="PTHR21256">
    <property type="entry name" value="HISTIDINOL DEHYDROGENASE HDH"/>
    <property type="match status" value="1"/>
</dbReference>
<evidence type="ECO:0000256" key="6">
    <source>
        <dbReference type="PIRNR" id="PIRNR000099"/>
    </source>
</evidence>
<feature type="binding site" evidence="5 8">
    <location>
        <position position="188"/>
    </location>
    <ligand>
        <name>NAD(+)</name>
        <dbReference type="ChEBI" id="CHEBI:57540"/>
    </ligand>
</feature>
<dbReference type="PIRSF" id="PIRSF000099">
    <property type="entry name" value="Histidinol_dh"/>
    <property type="match status" value="1"/>
</dbReference>
<dbReference type="Proteomes" id="UP000229641">
    <property type="component" value="Unassembled WGS sequence"/>
</dbReference>
<dbReference type="GO" id="GO:0005829">
    <property type="term" value="C:cytosol"/>
    <property type="evidence" value="ECO:0007669"/>
    <property type="project" value="TreeGrafter"/>
</dbReference>
<organism evidence="12 13">
    <name type="scientific">Candidatus Ghiorseimicrobium undicola</name>
    <dbReference type="NCBI Taxonomy" id="1974746"/>
    <lineage>
        <taxon>Bacteria</taxon>
        <taxon>Pseudomonadati</taxon>
        <taxon>Candidatus Omnitrophota</taxon>
        <taxon>Candidatus Ghiorseimicrobium</taxon>
    </lineage>
</organism>
<name>A0A2H0LVJ1_9BACT</name>
<keyword evidence="3 5" id="KW-0862">Zinc</keyword>
<feature type="binding site" evidence="5 10">
    <location>
        <position position="256"/>
    </location>
    <ligand>
        <name>Zn(2+)</name>
        <dbReference type="ChEBI" id="CHEBI:29105"/>
    </ligand>
</feature>
<reference evidence="12 13" key="1">
    <citation type="submission" date="2017-09" db="EMBL/GenBank/DDBJ databases">
        <title>Depth-based differentiation of microbial function through sediment-hosted aquifers and enrichment of novel symbionts in the deep terrestrial subsurface.</title>
        <authorList>
            <person name="Probst A.J."/>
            <person name="Ladd B."/>
            <person name="Jarett J.K."/>
            <person name="Geller-Mcgrath D.E."/>
            <person name="Sieber C.M."/>
            <person name="Emerson J.B."/>
            <person name="Anantharaman K."/>
            <person name="Thomas B.C."/>
            <person name="Malmstrom R."/>
            <person name="Stieglmeier M."/>
            <person name="Klingl A."/>
            <person name="Woyke T."/>
            <person name="Ryan C.M."/>
            <person name="Banfield J.F."/>
        </authorList>
    </citation>
    <scope>NUCLEOTIDE SEQUENCE [LARGE SCALE GENOMIC DNA]</scope>
    <source>
        <strain evidence="12">CG11_big_fil_rev_8_21_14_0_20_42_13</strain>
    </source>
</reference>
<protein>
    <recommendedName>
        <fullName evidence="5">Histidinol dehydrogenase</fullName>
        <shortName evidence="5">HDH</shortName>
        <ecNumber evidence="5">1.1.1.23</ecNumber>
    </recommendedName>
</protein>
<comment type="caution">
    <text evidence="12">The sequence shown here is derived from an EMBL/GenBank/DDBJ whole genome shotgun (WGS) entry which is preliminary data.</text>
</comment>
<dbReference type="GO" id="GO:0051287">
    <property type="term" value="F:NAD binding"/>
    <property type="evidence" value="ECO:0007669"/>
    <property type="project" value="InterPro"/>
</dbReference>
<dbReference type="InterPro" id="IPR012131">
    <property type="entry name" value="Hstdl_DH"/>
</dbReference>
<dbReference type="SUPFAM" id="SSF53720">
    <property type="entry name" value="ALDH-like"/>
    <property type="match status" value="1"/>
</dbReference>
<feature type="binding site" evidence="5 9">
    <location>
        <position position="234"/>
    </location>
    <ligand>
        <name>substrate</name>
    </ligand>
</feature>
<evidence type="ECO:0000256" key="11">
    <source>
        <dbReference type="RuleBase" id="RU004175"/>
    </source>
</evidence>
<dbReference type="EC" id="1.1.1.23" evidence="5"/>
<keyword evidence="2 5" id="KW-0479">Metal-binding</keyword>
<dbReference type="Gene3D" id="1.20.5.1300">
    <property type="match status" value="1"/>
</dbReference>
<dbReference type="EMBL" id="PCWA01000109">
    <property type="protein sequence ID" value="PIQ88401.1"/>
    <property type="molecule type" value="Genomic_DNA"/>
</dbReference>
<comment type="similarity">
    <text evidence="1 5 6 11">Belongs to the histidinol dehydrogenase family.</text>
</comment>
<dbReference type="GO" id="GO:0004399">
    <property type="term" value="F:histidinol dehydrogenase activity"/>
    <property type="evidence" value="ECO:0007669"/>
    <property type="project" value="UniProtKB-UniRule"/>
</dbReference>
<keyword evidence="5 8" id="KW-0520">NAD</keyword>
<feature type="active site" description="Proton acceptor" evidence="5 7">
    <location>
        <position position="306"/>
    </location>
</feature>
<evidence type="ECO:0000256" key="1">
    <source>
        <dbReference type="ARBA" id="ARBA00010178"/>
    </source>
</evidence>